<evidence type="ECO:0000256" key="5">
    <source>
        <dbReference type="ARBA" id="ARBA00023306"/>
    </source>
</evidence>
<evidence type="ECO:0000256" key="7">
    <source>
        <dbReference type="RuleBase" id="RU000383"/>
    </source>
</evidence>
<dbReference type="Gene3D" id="1.10.472.10">
    <property type="entry name" value="Cyclin-like"/>
    <property type="match status" value="2"/>
</dbReference>
<dbReference type="CDD" id="cd20544">
    <property type="entry name" value="CYCLIN_AtCycD-like_rpt2"/>
    <property type="match status" value="1"/>
</dbReference>
<dbReference type="Pfam" id="PF02984">
    <property type="entry name" value="Cyclin_C"/>
    <property type="match status" value="1"/>
</dbReference>
<dbReference type="InterPro" id="IPR039361">
    <property type="entry name" value="Cyclin"/>
</dbReference>
<dbReference type="EMBL" id="CAWUPB010001158">
    <property type="protein sequence ID" value="CAK7339663.1"/>
    <property type="molecule type" value="Genomic_DNA"/>
</dbReference>
<feature type="domain" description="Cyclin-like" evidence="8">
    <location>
        <begin position="89"/>
        <end position="175"/>
    </location>
</feature>
<evidence type="ECO:0000256" key="2">
    <source>
        <dbReference type="ARBA" id="ARBA00011177"/>
    </source>
</evidence>
<dbReference type="Proteomes" id="UP001314170">
    <property type="component" value="Unassembled WGS sequence"/>
</dbReference>
<comment type="subunit">
    <text evidence="2">Interacts with the CDC2 protein kinase to form a serine/threonine kinase holoenzyme complex also known as maturation promoting factor (MPF). The cyclin subunit imparts substrate specificity to the complex.</text>
</comment>
<dbReference type="InterPro" id="IPR006671">
    <property type="entry name" value="Cyclin_N"/>
</dbReference>
<evidence type="ECO:0000313" key="9">
    <source>
        <dbReference type="EMBL" id="CAK7339663.1"/>
    </source>
</evidence>
<organism evidence="9 10">
    <name type="scientific">Dovyalis caffra</name>
    <dbReference type="NCBI Taxonomy" id="77055"/>
    <lineage>
        <taxon>Eukaryota</taxon>
        <taxon>Viridiplantae</taxon>
        <taxon>Streptophyta</taxon>
        <taxon>Embryophyta</taxon>
        <taxon>Tracheophyta</taxon>
        <taxon>Spermatophyta</taxon>
        <taxon>Magnoliopsida</taxon>
        <taxon>eudicotyledons</taxon>
        <taxon>Gunneridae</taxon>
        <taxon>Pentapetalae</taxon>
        <taxon>rosids</taxon>
        <taxon>fabids</taxon>
        <taxon>Malpighiales</taxon>
        <taxon>Salicaceae</taxon>
        <taxon>Flacourtieae</taxon>
        <taxon>Dovyalis</taxon>
    </lineage>
</organism>
<name>A0AAV1RUC8_9ROSI</name>
<sequence length="370" mass="42070">MGDLDSFSLSSLLCHENESCFLNDNMTDHNNIKHDQSCFVLETEVDVEYVERLVERETSSFGYRCHVSCDDCLITNHSWLKFARLDAIEWILNTRAFYGFRFHTAYLSVTYFDRFVSRRSIDEGKLWAIRLLSVACLSIAAKMEECKVPALSEFCVEDYCFENKVIQRMELLVLNTLEWRMNSITPFTYLHYFIKKECGESKQKEIVSRAVEFIVAMIKEIDLLDHRPSIIAAAAALAASNSQLTIKELELKTNMISSWGSLENGPNYHHDIRDLCFGVVDGGDLGPEIHGKMVSEAPPFHMPPWGPRISLALGQFKVGVQIGSTVTHVSTFTGPPQRPFASSDVFLPRILKRRIGRQADVWSCTCDCVL</sequence>
<comment type="similarity">
    <text evidence="1">Belongs to the cyclin family. Cyclin D subfamily.</text>
</comment>
<dbReference type="AlphaFoldDB" id="A0AAV1RUC8"/>
<keyword evidence="4 7" id="KW-0195">Cyclin</keyword>
<accession>A0AAV1RUC8</accession>
<dbReference type="InterPro" id="IPR036915">
    <property type="entry name" value="Cyclin-like_sf"/>
</dbReference>
<dbReference type="InterPro" id="IPR004367">
    <property type="entry name" value="Cyclin_C-dom"/>
</dbReference>
<evidence type="ECO:0000256" key="4">
    <source>
        <dbReference type="ARBA" id="ARBA00023127"/>
    </source>
</evidence>
<dbReference type="PROSITE" id="PS00292">
    <property type="entry name" value="CYCLINS"/>
    <property type="match status" value="1"/>
</dbReference>
<evidence type="ECO:0000256" key="1">
    <source>
        <dbReference type="ARBA" id="ARBA00009065"/>
    </source>
</evidence>
<dbReference type="SUPFAM" id="SSF47954">
    <property type="entry name" value="Cyclin-like"/>
    <property type="match status" value="2"/>
</dbReference>
<evidence type="ECO:0000256" key="6">
    <source>
        <dbReference type="ARBA" id="ARBA00032263"/>
    </source>
</evidence>
<keyword evidence="5" id="KW-0131">Cell cycle</keyword>
<evidence type="ECO:0000256" key="3">
    <source>
        <dbReference type="ARBA" id="ARBA00022618"/>
    </source>
</evidence>
<reference evidence="9 10" key="1">
    <citation type="submission" date="2024-01" db="EMBL/GenBank/DDBJ databases">
        <authorList>
            <person name="Waweru B."/>
        </authorList>
    </citation>
    <scope>NUCLEOTIDE SEQUENCE [LARGE SCALE GENOMIC DNA]</scope>
</reference>
<gene>
    <name evidence="9" type="ORF">DCAF_LOCUS14721</name>
</gene>
<dbReference type="Pfam" id="PF00134">
    <property type="entry name" value="Cyclin_N"/>
    <property type="match status" value="1"/>
</dbReference>
<dbReference type="FunFam" id="1.10.472.10:FF:000069">
    <property type="entry name" value="Cyclin-D5-1"/>
    <property type="match status" value="1"/>
</dbReference>
<keyword evidence="3" id="KW-0132">Cell division</keyword>
<evidence type="ECO:0000259" key="8">
    <source>
        <dbReference type="SMART" id="SM00385"/>
    </source>
</evidence>
<dbReference type="FunFam" id="1.10.472.10:FF:000219">
    <property type="entry name" value="Cyclin-D5-1"/>
    <property type="match status" value="1"/>
</dbReference>
<dbReference type="InterPro" id="IPR048258">
    <property type="entry name" value="Cyclins_cyclin-box"/>
</dbReference>
<protein>
    <recommendedName>
        <fullName evidence="6">B-like cyclin</fullName>
    </recommendedName>
</protein>
<dbReference type="GO" id="GO:0051301">
    <property type="term" value="P:cell division"/>
    <property type="evidence" value="ECO:0007669"/>
    <property type="project" value="UniProtKB-KW"/>
</dbReference>
<proteinExistence type="inferred from homology"/>
<dbReference type="InterPro" id="IPR013763">
    <property type="entry name" value="Cyclin-like_dom"/>
</dbReference>
<dbReference type="PANTHER" id="PTHR10177">
    <property type="entry name" value="CYCLINS"/>
    <property type="match status" value="1"/>
</dbReference>
<evidence type="ECO:0000313" key="10">
    <source>
        <dbReference type="Proteomes" id="UP001314170"/>
    </source>
</evidence>
<dbReference type="CDD" id="cd20543">
    <property type="entry name" value="CYCLIN_AtCycD-like_rpt1"/>
    <property type="match status" value="1"/>
</dbReference>
<keyword evidence="10" id="KW-1185">Reference proteome</keyword>
<comment type="caution">
    <text evidence="9">The sequence shown here is derived from an EMBL/GenBank/DDBJ whole genome shotgun (WGS) entry which is preliminary data.</text>
</comment>
<dbReference type="SMART" id="SM00385">
    <property type="entry name" value="CYCLIN"/>
    <property type="match status" value="1"/>
</dbReference>